<dbReference type="EMBL" id="BPLF01000001">
    <property type="protein sequence ID" value="GIX61259.1"/>
    <property type="molecule type" value="Genomic_DNA"/>
</dbReference>
<name>A0AAV4LR90_BABCB</name>
<accession>A0AAV4LR90</accession>
<proteinExistence type="predicted"/>
<organism evidence="1 2">
    <name type="scientific">Babesia caballi</name>
    <dbReference type="NCBI Taxonomy" id="5871"/>
    <lineage>
        <taxon>Eukaryota</taxon>
        <taxon>Sar</taxon>
        <taxon>Alveolata</taxon>
        <taxon>Apicomplexa</taxon>
        <taxon>Aconoidasida</taxon>
        <taxon>Piroplasmida</taxon>
        <taxon>Babesiidae</taxon>
        <taxon>Babesia</taxon>
    </lineage>
</organism>
<gene>
    <name evidence="1" type="ORF">BcabD6B2_06940</name>
</gene>
<protein>
    <submittedName>
        <fullName evidence="1">Variant erythrocyte surface antigen-1 family protein</fullName>
    </submittedName>
</protein>
<dbReference type="Proteomes" id="UP001497744">
    <property type="component" value="Unassembled WGS sequence"/>
</dbReference>
<dbReference type="RefSeq" id="XP_067713330.1">
    <property type="nucleotide sequence ID" value="XM_067857229.1"/>
</dbReference>
<evidence type="ECO:0000313" key="1">
    <source>
        <dbReference type="EMBL" id="GIX61259.1"/>
    </source>
</evidence>
<evidence type="ECO:0000313" key="2">
    <source>
        <dbReference type="Proteomes" id="UP001497744"/>
    </source>
</evidence>
<dbReference type="AlphaFoldDB" id="A0AAV4LR90"/>
<comment type="caution">
    <text evidence="1">The sequence shown here is derived from an EMBL/GenBank/DDBJ whole genome shotgun (WGS) entry which is preliminary data.</text>
</comment>
<sequence>MKCKLNASEDDGWDSKKLNEGPLKKFMEKIGFKTDNLDSKQGSTVAQLLEGRNGFKELKDSFKRSSYSDFLNHLQRGFSSDASDRPLAALCLAAKYYLSSPPSQSFDERCRVQHWLRNLKETLNFANYQDLNSAYDAFLDEVKRVHSTHHSDPRHSCPVFSRIAIPSMTIYPRALKEAVDWVARIIGIGGWTARDKDGHDDLGPVVGALVKYDDHKRNLGIEVAAVNGLIDEIAEHVGNFIGFKKNAGFQKGYGIAKEGYFSAYSRATWSKSDAAKYAPIFLTVVPVITFSLAYLSVKCNSEWKSDHSTYSKLKAFFKVMGFDEFMLKGENSATSVAGLIGLHFPVLKEITFHYKTAVEQLKEKAVKQPSYVSHNPLAKCFVIIHLFLTNPADESTETITEVLRHLEIFMNLFRSWTDSKLEEEFNEFLKQVRAAIPGSSYISSPGHANESASNSPSAAPAIGGLLGTAAVGGAGAAVALDLGGVKTMIKSAIDILK</sequence>
<keyword evidence="2" id="KW-1185">Reference proteome</keyword>
<dbReference type="GeneID" id="94192742"/>
<reference evidence="1 2" key="1">
    <citation type="submission" date="2021-06" db="EMBL/GenBank/DDBJ databases">
        <title>Genome sequence of Babesia caballi.</title>
        <authorList>
            <person name="Yamagishi J."/>
            <person name="Kidaka T."/>
            <person name="Ochi A."/>
        </authorList>
    </citation>
    <scope>NUCLEOTIDE SEQUENCE [LARGE SCALE GENOMIC DNA]</scope>
    <source>
        <strain evidence="1">USDA-D6B2</strain>
    </source>
</reference>